<dbReference type="GO" id="GO:0032221">
    <property type="term" value="C:Rpd3S complex"/>
    <property type="evidence" value="ECO:0007669"/>
    <property type="project" value="TreeGrafter"/>
</dbReference>
<dbReference type="EMBL" id="CAJPDR010000004">
    <property type="protein sequence ID" value="CAF9904321.1"/>
    <property type="molecule type" value="Genomic_DNA"/>
</dbReference>
<feature type="compositionally biased region" description="Polar residues" evidence="1">
    <location>
        <begin position="17"/>
        <end position="26"/>
    </location>
</feature>
<dbReference type="OrthoDB" id="5876363at2759"/>
<evidence type="ECO:0000313" key="2">
    <source>
        <dbReference type="EMBL" id="CAF9904321.1"/>
    </source>
</evidence>
<evidence type="ECO:0000313" key="3">
    <source>
        <dbReference type="Proteomes" id="UP000664203"/>
    </source>
</evidence>
<dbReference type="AlphaFoldDB" id="A0A8H3ECI1"/>
<feature type="compositionally biased region" description="Basic residues" evidence="1">
    <location>
        <begin position="81"/>
        <end position="96"/>
    </location>
</feature>
<feature type="compositionally biased region" description="Low complexity" evidence="1">
    <location>
        <begin position="330"/>
        <end position="342"/>
    </location>
</feature>
<comment type="caution">
    <text evidence="2">The sequence shown here is derived from an EMBL/GenBank/DDBJ whole genome shotgun (WGS) entry which is preliminary data.</text>
</comment>
<accession>A0A8H3ECI1</accession>
<feature type="compositionally biased region" description="Low complexity" evidence="1">
    <location>
        <begin position="262"/>
        <end position="277"/>
    </location>
</feature>
<feature type="region of interest" description="Disordered" evidence="1">
    <location>
        <begin position="254"/>
        <end position="517"/>
    </location>
</feature>
<feature type="compositionally biased region" description="Basic and acidic residues" evidence="1">
    <location>
        <begin position="98"/>
        <end position="109"/>
    </location>
</feature>
<feature type="compositionally biased region" description="Basic and acidic residues" evidence="1">
    <location>
        <begin position="121"/>
        <end position="144"/>
    </location>
</feature>
<evidence type="ECO:0000256" key="1">
    <source>
        <dbReference type="SAM" id="MobiDB-lite"/>
    </source>
</evidence>
<reference evidence="2" key="1">
    <citation type="submission" date="2021-03" db="EMBL/GenBank/DDBJ databases">
        <authorList>
            <person name="Tagirdzhanova G."/>
        </authorList>
    </citation>
    <scope>NUCLEOTIDE SEQUENCE</scope>
</reference>
<name>A0A8H3ECI1_9LECA</name>
<dbReference type="InterPro" id="IPR052819">
    <property type="entry name" value="Chromatin_regulatory_protein"/>
</dbReference>
<feature type="region of interest" description="Disordered" evidence="1">
    <location>
        <begin position="1"/>
        <end position="55"/>
    </location>
</feature>
<feature type="compositionally biased region" description="Basic residues" evidence="1">
    <location>
        <begin position="506"/>
        <end position="517"/>
    </location>
</feature>
<keyword evidence="3" id="KW-1185">Reference proteome</keyword>
<protein>
    <submittedName>
        <fullName evidence="2">Uncharacterized protein</fullName>
    </submittedName>
</protein>
<feature type="compositionally biased region" description="Polar residues" evidence="1">
    <location>
        <begin position="295"/>
        <end position="315"/>
    </location>
</feature>
<dbReference type="Proteomes" id="UP000664203">
    <property type="component" value="Unassembled WGS sequence"/>
</dbReference>
<feature type="compositionally biased region" description="Basic residues" evidence="1">
    <location>
        <begin position="1"/>
        <end position="11"/>
    </location>
</feature>
<feature type="compositionally biased region" description="Low complexity" evidence="1">
    <location>
        <begin position="152"/>
        <end position="164"/>
    </location>
</feature>
<organism evidence="2 3">
    <name type="scientific">Alectoria fallacina</name>
    <dbReference type="NCBI Taxonomy" id="1903189"/>
    <lineage>
        <taxon>Eukaryota</taxon>
        <taxon>Fungi</taxon>
        <taxon>Dikarya</taxon>
        <taxon>Ascomycota</taxon>
        <taxon>Pezizomycotina</taxon>
        <taxon>Lecanoromycetes</taxon>
        <taxon>OSLEUM clade</taxon>
        <taxon>Lecanoromycetidae</taxon>
        <taxon>Lecanorales</taxon>
        <taxon>Lecanorineae</taxon>
        <taxon>Parmeliaceae</taxon>
        <taxon>Alectoria</taxon>
    </lineage>
</organism>
<dbReference type="PANTHER" id="PTHR47636:SF1">
    <property type="entry name" value="TRANSCRIPTIONAL REGULATORY PROTEIN RCO1"/>
    <property type="match status" value="1"/>
</dbReference>
<dbReference type="PANTHER" id="PTHR47636">
    <property type="entry name" value="TRANSCRIPTIONAL REGULATORY PROTEIN RCO1"/>
    <property type="match status" value="1"/>
</dbReference>
<feature type="region of interest" description="Disordered" evidence="1">
    <location>
        <begin position="69"/>
        <end position="177"/>
    </location>
</feature>
<feature type="compositionally biased region" description="Polar residues" evidence="1">
    <location>
        <begin position="451"/>
        <end position="463"/>
    </location>
</feature>
<proteinExistence type="predicted"/>
<dbReference type="GO" id="GO:0006357">
    <property type="term" value="P:regulation of transcription by RNA polymerase II"/>
    <property type="evidence" value="ECO:0007669"/>
    <property type="project" value="TreeGrafter"/>
</dbReference>
<sequence length="517" mass="56125">MASSRHLRRSRMSSPSHASTHKNVTVKTEALAADLNGDMEEAWSEPPLRAPAPSFEDYKGLERHGVLEHMAPLGTLPGQKVKTRLKHHEPTRRIAHLKNGEARGAREEVNTPEPAPPVGSRRSEPRKTEERLGKGSSSRERDQDTDYNPKGSTKTTTTKAASSTQAAPLGTPISRTGVGQTRLQQIVESAIDRSRELGDPALGIALKQLYEESLRNSVVADLLEAVLSQKPTSQQTAEFQSYIKAARKQIRAADDSAKHFKTSASKSSSKSPTAKSARVGVTRHSGAPKDRNHLPISNNRSSKQHSTNMEVNGTPSKEERPSKRIKRSKSASSDSSLSSLDSAVEDFAPATELALPSGANPAPHQEMNQAKQKPTMGPRLGSFSTRPIDPSVRKPVTQAGHLTPEELSAKRKEKLMQNYQDYVVGHSKMRADPNPIRQPHSTPPLAVLSAEAQQARSRNGVSQKSRRDEPDYLDSPTSSAYGELLVPPPPGASRGATPNQLGRPPKGVKKAARIKMS</sequence>
<gene>
    <name evidence="2" type="ORF">ALECFALPRED_006279</name>
</gene>